<dbReference type="GO" id="GO:0008236">
    <property type="term" value="F:serine-type peptidase activity"/>
    <property type="evidence" value="ECO:0007669"/>
    <property type="project" value="InterPro"/>
</dbReference>
<dbReference type="Pfam" id="PF09286">
    <property type="entry name" value="Pro-kuma_activ"/>
    <property type="match status" value="1"/>
</dbReference>
<evidence type="ECO:0000313" key="3">
    <source>
        <dbReference type="EMBL" id="TWP38220.1"/>
    </source>
</evidence>
<organism evidence="3 4">
    <name type="scientific">Leekyejoonella antrihumi</name>
    <dbReference type="NCBI Taxonomy" id="1660198"/>
    <lineage>
        <taxon>Bacteria</taxon>
        <taxon>Bacillati</taxon>
        <taxon>Actinomycetota</taxon>
        <taxon>Actinomycetes</taxon>
        <taxon>Micrococcales</taxon>
        <taxon>Dermacoccaceae</taxon>
        <taxon>Leekyejoonella</taxon>
    </lineage>
</organism>
<feature type="domain" description="Peptidase S53 activation" evidence="2">
    <location>
        <begin position="33"/>
        <end position="152"/>
    </location>
</feature>
<comment type="caution">
    <text evidence="3">The sequence shown here is derived from an EMBL/GenBank/DDBJ whole genome shotgun (WGS) entry which is preliminary data.</text>
</comment>
<sequence length="159" mass="16319">MEQRDDAGGVGSPAGRAHSDAELVPLGEVPEPRPGDQPAGRPDPAARLTVTIYLKLPDTGVPEVSTAVVPSPEVVMALADRASGCGLTVEAGVAPEAVRLSGAVSAVECCFGVRLTKWRTAEGPLSLVPDGPVRLPRTLAGHVVAVLGLDTRPVAHRRG</sequence>
<protein>
    <recommendedName>
        <fullName evidence="2">Peptidase S53 activation domain-containing protein</fullName>
    </recommendedName>
</protein>
<dbReference type="Proteomes" id="UP000320244">
    <property type="component" value="Unassembled WGS sequence"/>
</dbReference>
<reference evidence="3 4" key="2">
    <citation type="submission" date="2019-08" db="EMBL/GenBank/DDBJ databases">
        <title>Jejuicoccus antrihumi gen. nov., sp. nov., a new member of the family Dermacoccaceae isolated from a cave.</title>
        <authorList>
            <person name="Schumann P."/>
            <person name="Kim I.S."/>
        </authorList>
    </citation>
    <scope>NUCLEOTIDE SEQUENCE [LARGE SCALE GENOMIC DNA]</scope>
    <source>
        <strain evidence="3 4">C5-26</strain>
    </source>
</reference>
<dbReference type="SUPFAM" id="SSF54897">
    <property type="entry name" value="Protease propeptides/inhibitors"/>
    <property type="match status" value="1"/>
</dbReference>
<feature type="region of interest" description="Disordered" evidence="1">
    <location>
        <begin position="1"/>
        <end position="44"/>
    </location>
</feature>
<name>A0A563E6Q5_9MICO</name>
<evidence type="ECO:0000313" key="4">
    <source>
        <dbReference type="Proteomes" id="UP000320244"/>
    </source>
</evidence>
<dbReference type="SMART" id="SM00944">
    <property type="entry name" value="Pro-kuma_activ"/>
    <property type="match status" value="1"/>
</dbReference>
<dbReference type="EMBL" id="VCQV01000003">
    <property type="protein sequence ID" value="TWP38220.1"/>
    <property type="molecule type" value="Genomic_DNA"/>
</dbReference>
<gene>
    <name evidence="3" type="ORF">FGL98_03050</name>
</gene>
<reference evidence="3 4" key="1">
    <citation type="submission" date="2019-05" db="EMBL/GenBank/DDBJ databases">
        <authorList>
            <person name="Lee S.D."/>
        </authorList>
    </citation>
    <scope>NUCLEOTIDE SEQUENCE [LARGE SCALE GENOMIC DNA]</scope>
    <source>
        <strain evidence="3 4">C5-26</strain>
    </source>
</reference>
<dbReference type="AlphaFoldDB" id="A0A563E6Q5"/>
<accession>A0A563E6Q5</accession>
<dbReference type="RefSeq" id="WP_146315197.1">
    <property type="nucleotide sequence ID" value="NZ_VCQV01000003.1"/>
</dbReference>
<dbReference type="InterPro" id="IPR015366">
    <property type="entry name" value="S53_propep"/>
</dbReference>
<evidence type="ECO:0000256" key="1">
    <source>
        <dbReference type="SAM" id="MobiDB-lite"/>
    </source>
</evidence>
<proteinExistence type="predicted"/>
<keyword evidence="4" id="KW-1185">Reference proteome</keyword>
<evidence type="ECO:0000259" key="2">
    <source>
        <dbReference type="SMART" id="SM00944"/>
    </source>
</evidence>